<sequence>MQAFESLFSQFLESVAPTDAAHDVQHITRVVKTAKRLCGLESACAEVVVPAAWLHDCVTLAKDDPRRSQSSKMAADKAIAFLAEVGYPQQYLAAIHHAILAHSFSASVAPETLEAKIVQDADRLDALGAIGVVRCLQVGAALGRPLYDGEDPFCRERAADDGRYTLDHFKQKLFTLADTMQTAAAREEAQRRTRVMQGFLDQLAQEI</sequence>
<proteinExistence type="predicted"/>
<feature type="domain" description="HD/PDEase" evidence="1">
    <location>
        <begin position="19"/>
        <end position="136"/>
    </location>
</feature>
<dbReference type="Proteomes" id="UP000474778">
    <property type="component" value="Unassembled WGS sequence"/>
</dbReference>
<dbReference type="Pfam" id="PF01966">
    <property type="entry name" value="HD"/>
    <property type="match status" value="1"/>
</dbReference>
<evidence type="ECO:0000313" key="3">
    <source>
        <dbReference type="Proteomes" id="UP000474778"/>
    </source>
</evidence>
<dbReference type="InterPro" id="IPR003607">
    <property type="entry name" value="HD/PDEase_dom"/>
</dbReference>
<dbReference type="CDD" id="cd00077">
    <property type="entry name" value="HDc"/>
    <property type="match status" value="1"/>
</dbReference>
<dbReference type="Gene3D" id="1.10.3210.50">
    <property type="match status" value="1"/>
</dbReference>
<protein>
    <submittedName>
        <fullName evidence="2">HD domain-containing protein</fullName>
    </submittedName>
</protein>
<dbReference type="EMBL" id="WRPA01000007">
    <property type="protein sequence ID" value="MXR68952.1"/>
    <property type="molecule type" value="Genomic_DNA"/>
</dbReference>
<keyword evidence="3" id="KW-1185">Reference proteome</keyword>
<name>A0A6L7HXB0_9GAMM</name>
<dbReference type="PANTHER" id="PTHR33594:SF1">
    <property type="entry name" value="HD_PDEASE DOMAIN-CONTAINING PROTEIN"/>
    <property type="match status" value="1"/>
</dbReference>
<dbReference type="SUPFAM" id="SSF109604">
    <property type="entry name" value="HD-domain/PDEase-like"/>
    <property type="match status" value="1"/>
</dbReference>
<dbReference type="AlphaFoldDB" id="A0A6L7HXB0"/>
<gene>
    <name evidence="2" type="ORF">GNT65_09760</name>
</gene>
<comment type="caution">
    <text evidence="2">The sequence shown here is derived from an EMBL/GenBank/DDBJ whole genome shotgun (WGS) entry which is preliminary data.</text>
</comment>
<reference evidence="2 3" key="1">
    <citation type="submission" date="2019-12" db="EMBL/GenBank/DDBJ databases">
        <title>Shewanella insulae sp. nov., isolated from a tidal flat.</title>
        <authorList>
            <person name="Yoon J.-H."/>
        </authorList>
    </citation>
    <scope>NUCLEOTIDE SEQUENCE [LARGE SCALE GENOMIC DNA]</scope>
    <source>
        <strain evidence="2 3">JBTF-M18</strain>
    </source>
</reference>
<dbReference type="InterPro" id="IPR006674">
    <property type="entry name" value="HD_domain"/>
</dbReference>
<evidence type="ECO:0000313" key="2">
    <source>
        <dbReference type="EMBL" id="MXR68952.1"/>
    </source>
</evidence>
<dbReference type="SMART" id="SM00471">
    <property type="entry name" value="HDc"/>
    <property type="match status" value="1"/>
</dbReference>
<organism evidence="2 3">
    <name type="scientific">Shewanella insulae</name>
    <dbReference type="NCBI Taxonomy" id="2681496"/>
    <lineage>
        <taxon>Bacteria</taxon>
        <taxon>Pseudomonadati</taxon>
        <taxon>Pseudomonadota</taxon>
        <taxon>Gammaproteobacteria</taxon>
        <taxon>Alteromonadales</taxon>
        <taxon>Shewanellaceae</taxon>
        <taxon>Shewanella</taxon>
    </lineage>
</organism>
<dbReference type="RefSeq" id="WP_160795682.1">
    <property type="nucleotide sequence ID" value="NZ_WRPA01000007.1"/>
</dbReference>
<evidence type="ECO:0000259" key="1">
    <source>
        <dbReference type="SMART" id="SM00471"/>
    </source>
</evidence>
<accession>A0A6L7HXB0</accession>
<dbReference type="PANTHER" id="PTHR33594">
    <property type="entry name" value="SUPERFAMILY HYDROLASE, PUTATIVE (AFU_ORTHOLOGUE AFUA_1G03035)-RELATED"/>
    <property type="match status" value="1"/>
</dbReference>